<feature type="region of interest" description="Disordered" evidence="1">
    <location>
        <begin position="65"/>
        <end position="137"/>
    </location>
</feature>
<keyword evidence="3" id="KW-1185">Reference proteome</keyword>
<sequence>MPSGGRVEIKWDAESDRKLLLGVLKVHDIKVNHEAVAQFMTTDTSKPTASAIQNRLKKLKAMVKDRSAVVDATTSSAKMTTPRKRGKTAASRDTPSKKAKTTGGANGQAADTEDEDDEEGTKDVKVKGEDDGEDWLV</sequence>
<proteinExistence type="predicted"/>
<evidence type="ECO:0000313" key="2">
    <source>
        <dbReference type="EMBL" id="TKA22651.1"/>
    </source>
</evidence>
<organism evidence="2 3">
    <name type="scientific">Salinomyces thailandicus</name>
    <dbReference type="NCBI Taxonomy" id="706561"/>
    <lineage>
        <taxon>Eukaryota</taxon>
        <taxon>Fungi</taxon>
        <taxon>Dikarya</taxon>
        <taxon>Ascomycota</taxon>
        <taxon>Pezizomycotina</taxon>
        <taxon>Dothideomycetes</taxon>
        <taxon>Dothideomycetidae</taxon>
        <taxon>Mycosphaerellales</taxon>
        <taxon>Teratosphaeriaceae</taxon>
        <taxon>Salinomyces</taxon>
    </lineage>
</organism>
<reference evidence="2 3" key="1">
    <citation type="submission" date="2017-03" db="EMBL/GenBank/DDBJ databases">
        <title>Genomes of endolithic fungi from Antarctica.</title>
        <authorList>
            <person name="Coleine C."/>
            <person name="Masonjones S."/>
            <person name="Stajich J.E."/>
        </authorList>
    </citation>
    <scope>NUCLEOTIDE SEQUENCE [LARGE SCALE GENOMIC DNA]</scope>
    <source>
        <strain evidence="2 3">CCFEE 6315</strain>
    </source>
</reference>
<accession>A0A4U0TL54</accession>
<dbReference type="EMBL" id="NAJL01000069">
    <property type="protein sequence ID" value="TKA22651.1"/>
    <property type="molecule type" value="Genomic_DNA"/>
</dbReference>
<gene>
    <name evidence="2" type="ORF">B0A50_07660</name>
</gene>
<evidence type="ECO:0000313" key="3">
    <source>
        <dbReference type="Proteomes" id="UP000308549"/>
    </source>
</evidence>
<dbReference type="OrthoDB" id="5418867at2759"/>
<dbReference type="AlphaFoldDB" id="A0A4U0TL54"/>
<evidence type="ECO:0000256" key="1">
    <source>
        <dbReference type="SAM" id="MobiDB-lite"/>
    </source>
</evidence>
<dbReference type="Proteomes" id="UP000308549">
    <property type="component" value="Unassembled WGS sequence"/>
</dbReference>
<feature type="compositionally biased region" description="Acidic residues" evidence="1">
    <location>
        <begin position="111"/>
        <end position="120"/>
    </location>
</feature>
<name>A0A4U0TL54_9PEZI</name>
<comment type="caution">
    <text evidence="2">The sequence shown here is derived from an EMBL/GenBank/DDBJ whole genome shotgun (WGS) entry which is preliminary data.</text>
</comment>
<protein>
    <submittedName>
        <fullName evidence="2">Uncharacterized protein</fullName>
    </submittedName>
</protein>